<evidence type="ECO:0000313" key="2">
    <source>
        <dbReference type="EMBL" id="CCB80414.1"/>
    </source>
</evidence>
<reference evidence="2 3" key="1">
    <citation type="journal article" date="2011" name="J. Bacteriol.">
        <title>Genome sequence of Helicobacter bizzozeronii strain CIII-1, an isolate from human gastric mucosa.</title>
        <authorList>
            <person name="Schott T."/>
            <person name="Rossi M."/>
            <person name="Hanninen M.L."/>
        </authorList>
    </citation>
    <scope>NUCLEOTIDE SEQUENCE [LARGE SCALE GENOMIC DNA]</scope>
    <source>
        <strain evidence="2 3">CIII-1</strain>
    </source>
</reference>
<organism evidence="2 3">
    <name type="scientific">Helicobacter bizzozeronii (strain CIII-1)</name>
    <dbReference type="NCBI Taxonomy" id="1002804"/>
    <lineage>
        <taxon>Bacteria</taxon>
        <taxon>Pseudomonadati</taxon>
        <taxon>Campylobacterota</taxon>
        <taxon>Epsilonproteobacteria</taxon>
        <taxon>Campylobacterales</taxon>
        <taxon>Helicobacteraceae</taxon>
        <taxon>Helicobacter</taxon>
    </lineage>
</organism>
<proteinExistence type="predicted"/>
<gene>
    <name evidence="2" type="ordered locus">HBZC1_14280</name>
</gene>
<evidence type="ECO:0000313" key="3">
    <source>
        <dbReference type="Proteomes" id="UP000008387"/>
    </source>
</evidence>
<keyword evidence="1" id="KW-0812">Transmembrane</keyword>
<accession>F8KU75</accession>
<keyword evidence="1" id="KW-1133">Transmembrane helix</keyword>
<name>F8KU75_HELBC</name>
<dbReference type="Proteomes" id="UP000008387">
    <property type="component" value="Chromosome"/>
</dbReference>
<keyword evidence="3" id="KW-1185">Reference proteome</keyword>
<dbReference type="AlphaFoldDB" id="F8KU75"/>
<dbReference type="STRING" id="1002804.HBZC1_14280"/>
<feature type="transmembrane region" description="Helical" evidence="1">
    <location>
        <begin position="12"/>
        <end position="35"/>
    </location>
</feature>
<keyword evidence="1" id="KW-0472">Membrane</keyword>
<evidence type="ECO:0000256" key="1">
    <source>
        <dbReference type="SAM" id="Phobius"/>
    </source>
</evidence>
<dbReference type="HOGENOM" id="CLU_2806530_0_0_7"/>
<sequence>MLFKATCNAPMVWLVFLVVVARGWVLICVSVGVGLGGVLGLGGVGVILGADKGACLMGETLAMKVLF</sequence>
<dbReference type="EMBL" id="FR871757">
    <property type="protein sequence ID" value="CCB80414.1"/>
    <property type="molecule type" value="Genomic_DNA"/>
</dbReference>
<dbReference type="KEGG" id="hbi:HBZC1_14280"/>
<evidence type="ECO:0008006" key="4">
    <source>
        <dbReference type="Google" id="ProtNLM"/>
    </source>
</evidence>
<protein>
    <recommendedName>
        <fullName evidence="4">Transmembrane protein</fullName>
    </recommendedName>
</protein>